<gene>
    <name evidence="1" type="ORF">NBR_LOCUS11277</name>
</gene>
<reference evidence="3" key="1">
    <citation type="submission" date="2017-02" db="UniProtKB">
        <authorList>
            <consortium name="WormBaseParasite"/>
        </authorList>
    </citation>
    <scope>IDENTIFICATION</scope>
</reference>
<name>A0A0N4Y5J7_NIPBR</name>
<dbReference type="Gene3D" id="3.60.10.10">
    <property type="entry name" value="Endonuclease/exonuclease/phosphatase"/>
    <property type="match status" value="1"/>
</dbReference>
<dbReference type="InterPro" id="IPR036691">
    <property type="entry name" value="Endo/exonu/phosph_ase_sf"/>
</dbReference>
<dbReference type="Proteomes" id="UP000271162">
    <property type="component" value="Unassembled WGS sequence"/>
</dbReference>
<reference evidence="1 2" key="2">
    <citation type="submission" date="2018-11" db="EMBL/GenBank/DDBJ databases">
        <authorList>
            <consortium name="Pathogen Informatics"/>
        </authorList>
    </citation>
    <scope>NUCLEOTIDE SEQUENCE [LARGE SCALE GENOMIC DNA]</scope>
</reference>
<dbReference type="WBParaSite" id="NBR_0001127601-mRNA-1">
    <property type="protein sequence ID" value="NBR_0001127601-mRNA-1"/>
    <property type="gene ID" value="NBR_0001127601"/>
</dbReference>
<evidence type="ECO:0000313" key="2">
    <source>
        <dbReference type="Proteomes" id="UP000271162"/>
    </source>
</evidence>
<evidence type="ECO:0000313" key="1">
    <source>
        <dbReference type="EMBL" id="VDL74866.1"/>
    </source>
</evidence>
<accession>A0A0N4Y5J7</accession>
<organism evidence="3">
    <name type="scientific">Nippostrongylus brasiliensis</name>
    <name type="common">Rat hookworm</name>
    <dbReference type="NCBI Taxonomy" id="27835"/>
    <lineage>
        <taxon>Eukaryota</taxon>
        <taxon>Metazoa</taxon>
        <taxon>Ecdysozoa</taxon>
        <taxon>Nematoda</taxon>
        <taxon>Chromadorea</taxon>
        <taxon>Rhabditida</taxon>
        <taxon>Rhabditina</taxon>
        <taxon>Rhabditomorpha</taxon>
        <taxon>Strongyloidea</taxon>
        <taxon>Heligmosomidae</taxon>
        <taxon>Nippostrongylus</taxon>
    </lineage>
</organism>
<sequence length="161" mass="18799">MVMSAQEKMDTNVMVVLDTEDGKRILEYACSHDLIIMNKTFRKRPSHLISFHSANARSQIDYVLVRRRDAKLHSDAKVVPYETVATQHRPLIYTMNITPPKQMRVERCGQEYIKWLRLKKKEDEVIGGMRLPPIVDVDNTWQNMKTVVHEAARSELRATYD</sequence>
<proteinExistence type="predicted"/>
<protein>
    <submittedName>
        <fullName evidence="3">MSP domain-containing protein</fullName>
    </submittedName>
</protein>
<dbReference type="AlphaFoldDB" id="A0A0N4Y5J7"/>
<evidence type="ECO:0000313" key="3">
    <source>
        <dbReference type="WBParaSite" id="NBR_0001127601-mRNA-1"/>
    </source>
</evidence>
<dbReference type="EMBL" id="UYSL01020493">
    <property type="protein sequence ID" value="VDL74866.1"/>
    <property type="molecule type" value="Genomic_DNA"/>
</dbReference>
<keyword evidence="2" id="KW-1185">Reference proteome</keyword>